<protein>
    <submittedName>
        <fullName evidence="1">HAD family phosphatase</fullName>
    </submittedName>
</protein>
<dbReference type="EMBL" id="VUNE01000001">
    <property type="protein sequence ID" value="MST61829.1"/>
    <property type="molecule type" value="Genomic_DNA"/>
</dbReference>
<dbReference type="RefSeq" id="WP_154537208.1">
    <property type="nucleotide sequence ID" value="NZ_VUNE01000001.1"/>
</dbReference>
<dbReference type="PANTHER" id="PTHR10000">
    <property type="entry name" value="PHOSPHOSERINE PHOSPHATASE"/>
    <property type="match status" value="1"/>
</dbReference>
<dbReference type="InterPro" id="IPR006379">
    <property type="entry name" value="HAD-SF_hydro_IIB"/>
</dbReference>
<dbReference type="Gene3D" id="3.30.1240.10">
    <property type="match status" value="1"/>
</dbReference>
<dbReference type="Pfam" id="PF08282">
    <property type="entry name" value="Hydrolase_3"/>
    <property type="match status" value="1"/>
</dbReference>
<dbReference type="SUPFAM" id="SSF56784">
    <property type="entry name" value="HAD-like"/>
    <property type="match status" value="1"/>
</dbReference>
<dbReference type="InterPro" id="IPR023214">
    <property type="entry name" value="HAD_sf"/>
</dbReference>
<dbReference type="CDD" id="cd07518">
    <property type="entry name" value="HAD_YbiV-Like"/>
    <property type="match status" value="1"/>
</dbReference>
<dbReference type="Gene3D" id="3.40.50.1000">
    <property type="entry name" value="HAD superfamily/HAD-like"/>
    <property type="match status" value="1"/>
</dbReference>
<gene>
    <name evidence="1" type="ORF">FYJ71_02420</name>
</gene>
<dbReference type="GO" id="GO:0005829">
    <property type="term" value="C:cytosol"/>
    <property type="evidence" value="ECO:0007669"/>
    <property type="project" value="TreeGrafter"/>
</dbReference>
<dbReference type="InterPro" id="IPR036412">
    <property type="entry name" value="HAD-like_sf"/>
</dbReference>
<organism evidence="1 2">
    <name type="scientific">Peptostreptococcus porci</name>
    <dbReference type="NCBI Taxonomy" id="2652282"/>
    <lineage>
        <taxon>Bacteria</taxon>
        <taxon>Bacillati</taxon>
        <taxon>Bacillota</taxon>
        <taxon>Clostridia</taxon>
        <taxon>Peptostreptococcales</taxon>
        <taxon>Peptostreptococcaceae</taxon>
        <taxon>Peptostreptococcus</taxon>
    </lineage>
</organism>
<dbReference type="AlphaFoldDB" id="A0A6N7XF64"/>
<dbReference type="SFLD" id="SFLDS00003">
    <property type="entry name" value="Haloacid_Dehalogenase"/>
    <property type="match status" value="1"/>
</dbReference>
<evidence type="ECO:0000313" key="1">
    <source>
        <dbReference type="EMBL" id="MST61829.1"/>
    </source>
</evidence>
<accession>A0A6N7XF64</accession>
<comment type="caution">
    <text evidence="1">The sequence shown here is derived from an EMBL/GenBank/DDBJ whole genome shotgun (WGS) entry which is preliminary data.</text>
</comment>
<dbReference type="PANTHER" id="PTHR10000:SF53">
    <property type="entry name" value="5-AMINO-6-(5-PHOSPHO-D-RIBITYLAMINO)URACIL PHOSPHATASE YBJI-RELATED"/>
    <property type="match status" value="1"/>
</dbReference>
<dbReference type="GO" id="GO:0016791">
    <property type="term" value="F:phosphatase activity"/>
    <property type="evidence" value="ECO:0007669"/>
    <property type="project" value="UniProtKB-ARBA"/>
</dbReference>
<keyword evidence="2" id="KW-1185">Reference proteome</keyword>
<dbReference type="NCBIfam" id="TIGR01484">
    <property type="entry name" value="HAD-SF-IIB"/>
    <property type="match status" value="1"/>
</dbReference>
<dbReference type="NCBIfam" id="TIGR00099">
    <property type="entry name" value="Cof-subfamily"/>
    <property type="match status" value="1"/>
</dbReference>
<evidence type="ECO:0000313" key="2">
    <source>
        <dbReference type="Proteomes" id="UP000440713"/>
    </source>
</evidence>
<proteinExistence type="predicted"/>
<dbReference type="PROSITE" id="PS01229">
    <property type="entry name" value="COF_2"/>
    <property type="match status" value="1"/>
</dbReference>
<dbReference type="GO" id="GO:0000287">
    <property type="term" value="F:magnesium ion binding"/>
    <property type="evidence" value="ECO:0007669"/>
    <property type="project" value="TreeGrafter"/>
</dbReference>
<dbReference type="SFLD" id="SFLDG01140">
    <property type="entry name" value="C2.B:_Phosphomannomutase_and_P"/>
    <property type="match status" value="1"/>
</dbReference>
<dbReference type="Proteomes" id="UP000440713">
    <property type="component" value="Unassembled WGS sequence"/>
</dbReference>
<dbReference type="InterPro" id="IPR000150">
    <property type="entry name" value="Cof"/>
</dbReference>
<sequence length="262" mass="29457">MVKLVAVDMDGTFLDDNKNKSPEFGKVLNALKDKGVTFCVASGRQMASIKGEFAGYEEGIVFISDNGTVIDVDGTTYCISMFEEDLSKQILNTLKGMPDKKTVYCGVEYSYIDSDDELSIRNAKLYLPKHAIVKDFFEIDEPPVKISVYSENGYDSDFKQLQDKFSDVATVCTSGFEWLDIVPKGSSKGVALKRIQEILGIPREECMAFGDQMNDFDMLNQVYYSYAMENAVDEIKQISRYTAPSNNEYGVITVLKEFFDIE</sequence>
<name>A0A6N7XF64_9FIRM</name>
<reference evidence="1 2" key="1">
    <citation type="submission" date="2019-08" db="EMBL/GenBank/DDBJ databases">
        <title>In-depth cultivation of the pig gut microbiome towards novel bacterial diversity and tailored functional studies.</title>
        <authorList>
            <person name="Wylensek D."/>
            <person name="Hitch T.C.A."/>
            <person name="Clavel T."/>
        </authorList>
    </citation>
    <scope>NUCLEOTIDE SEQUENCE [LARGE SCALE GENOMIC DNA]</scope>
    <source>
        <strain evidence="1 2">WCA-SAB-591-4A-A</strain>
    </source>
</reference>